<dbReference type="Gene3D" id="3.90.1640.10">
    <property type="entry name" value="inorganic pyrophosphatase (n-terminal core)"/>
    <property type="match status" value="2"/>
</dbReference>
<evidence type="ECO:0000313" key="11">
    <source>
        <dbReference type="EMBL" id="PWR73167.1"/>
    </source>
</evidence>
<feature type="domain" description="CBS" evidence="10">
    <location>
        <begin position="249"/>
        <end position="306"/>
    </location>
</feature>
<dbReference type="GeneID" id="97549883"/>
<dbReference type="InterPro" id="IPR038763">
    <property type="entry name" value="DHH_sf"/>
</dbReference>
<evidence type="ECO:0000256" key="5">
    <source>
        <dbReference type="ARBA" id="ARBA00023167"/>
    </source>
</evidence>
<name>A0A2V2NA46_9EURY</name>
<evidence type="ECO:0000256" key="2">
    <source>
        <dbReference type="ARBA" id="ARBA00012146"/>
    </source>
</evidence>
<dbReference type="SMART" id="SM01131">
    <property type="entry name" value="DHHA2"/>
    <property type="match status" value="1"/>
</dbReference>
<sequence>MQTIYVLGHRQPDTDSIASAIAYANLLGKVKEGSYVAGRCGEINSETQYVLNETNLPSPTLIESVEPVVGDIPFLYPQRAPNDMAAIDVAALMDEHDVRNIPIVDSDDHLLGLVSEHGLARAYVSPHASQPLRVGPISTETLARILQAEIVHIAHSNLDGQVAIVIDALHVSLSRLGSQDVAIVGDNEPAQLALVSAGIGAMIIAEGAPVGERLHDAAKSRKVTLLKTDLDAFSVGRMIHLSHPATAIMGTDVEVVHMDDSLSSATRVVTNSPYRTACVVDENYCLLGMISRNSFVEEIHKSVILVDHNEFAQAAEGIEEAEVLEIIDHHRLGTISTLRPIQFRNEPVGSTSTIITLRYIEEGVTPSKEIAMLLLAGVLSDTLVMKMSTTTARDREAVEYLSSLAGRDPLEFGSTLIQKGMDLDQVPLHELLIRDVKEYTLYDKKVIIAQIMTASDQYHSSHDDEIREELIAIRDKTGADLYIVLFTDVIGQISYLYAAGDAGLINGIGYEIQPVELPGVMSRKKDFFPVFGQKLRSVL</sequence>
<dbReference type="SUPFAM" id="SSF64182">
    <property type="entry name" value="DHH phosphoesterases"/>
    <property type="match status" value="1"/>
</dbReference>
<evidence type="ECO:0000256" key="4">
    <source>
        <dbReference type="ARBA" id="ARBA00022801"/>
    </source>
</evidence>
<keyword evidence="6" id="KW-0464">Manganese</keyword>
<keyword evidence="4" id="KW-0378">Hydrolase</keyword>
<reference evidence="11 12" key="1">
    <citation type="submission" date="2018-05" db="EMBL/GenBank/DDBJ databases">
        <title>Draft genome of Methanospirillum lacunae Ki8-1.</title>
        <authorList>
            <person name="Dueholm M.S."/>
            <person name="Nielsen P.H."/>
            <person name="Bakmann L.F."/>
            <person name="Otzen D.E."/>
        </authorList>
    </citation>
    <scope>NUCLEOTIDE SEQUENCE [LARGE SCALE GENOMIC DNA]</scope>
    <source>
        <strain evidence="11 12">Ki8-1</strain>
    </source>
</reference>
<keyword evidence="5" id="KW-0486">Methionine biosynthesis</keyword>
<dbReference type="Pfam" id="PF00571">
    <property type="entry name" value="CBS"/>
    <property type="match status" value="2"/>
</dbReference>
<dbReference type="InterPro" id="IPR038222">
    <property type="entry name" value="DHHA2_dom_sf"/>
</dbReference>
<dbReference type="EC" id="3.6.1.1" evidence="2"/>
<dbReference type="InterPro" id="IPR028979">
    <property type="entry name" value="Ser_kin/Pase_Hpr-like_N_sf"/>
</dbReference>
<evidence type="ECO:0000259" key="10">
    <source>
        <dbReference type="PROSITE" id="PS51371"/>
    </source>
</evidence>
<dbReference type="PROSITE" id="PS51371">
    <property type="entry name" value="CBS"/>
    <property type="match status" value="2"/>
</dbReference>
<dbReference type="InterPro" id="IPR000644">
    <property type="entry name" value="CBS_dom"/>
</dbReference>
<dbReference type="OrthoDB" id="114945at2157"/>
<dbReference type="InterPro" id="IPR010766">
    <property type="entry name" value="DRTGG"/>
</dbReference>
<evidence type="ECO:0000256" key="1">
    <source>
        <dbReference type="ARBA" id="ARBA00001936"/>
    </source>
</evidence>
<dbReference type="GO" id="GO:0046872">
    <property type="term" value="F:metal ion binding"/>
    <property type="evidence" value="ECO:0007669"/>
    <property type="project" value="UniProtKB-KW"/>
</dbReference>
<dbReference type="Pfam" id="PF02833">
    <property type="entry name" value="DHHA2"/>
    <property type="match status" value="1"/>
</dbReference>
<dbReference type="GO" id="GO:0005737">
    <property type="term" value="C:cytoplasm"/>
    <property type="evidence" value="ECO:0007669"/>
    <property type="project" value="InterPro"/>
</dbReference>
<protein>
    <recommendedName>
        <fullName evidence="2">inorganic diphosphatase</fullName>
        <ecNumber evidence="2">3.6.1.1</ecNumber>
    </recommendedName>
    <alternativeName>
        <fullName evidence="7">Pyrophosphate phospho-hydrolase</fullName>
    </alternativeName>
</protein>
<dbReference type="NCBIfam" id="NF011442">
    <property type="entry name" value="PRK14869.1-4"/>
    <property type="match status" value="1"/>
</dbReference>
<dbReference type="GO" id="GO:0004427">
    <property type="term" value="F:inorganic diphosphate phosphatase activity"/>
    <property type="evidence" value="ECO:0007669"/>
    <property type="project" value="UniProtKB-EC"/>
</dbReference>
<dbReference type="GO" id="GO:0009086">
    <property type="term" value="P:methionine biosynthetic process"/>
    <property type="evidence" value="ECO:0007669"/>
    <property type="project" value="UniProtKB-KW"/>
</dbReference>
<keyword evidence="9" id="KW-0129">CBS domain</keyword>
<accession>A0A2V2NA46</accession>
<dbReference type="InterPro" id="IPR001667">
    <property type="entry name" value="DDH_dom"/>
</dbReference>
<dbReference type="EMBL" id="QGMY01000003">
    <property type="protein sequence ID" value="PWR73167.1"/>
    <property type="molecule type" value="Genomic_DNA"/>
</dbReference>
<dbReference type="Gene3D" id="3.10.310.20">
    <property type="entry name" value="DHHA2 domain"/>
    <property type="match status" value="1"/>
</dbReference>
<comment type="caution">
    <text evidence="11">The sequence shown here is derived from an EMBL/GenBank/DDBJ whole genome shotgun (WGS) entry which is preliminary data.</text>
</comment>
<evidence type="ECO:0000256" key="8">
    <source>
        <dbReference type="ARBA" id="ARBA00047820"/>
    </source>
</evidence>
<dbReference type="RefSeq" id="WP_109967821.1">
    <property type="nucleotide sequence ID" value="NZ_CP176093.1"/>
</dbReference>
<dbReference type="Pfam" id="PF07085">
    <property type="entry name" value="DRTGG"/>
    <property type="match status" value="1"/>
</dbReference>
<dbReference type="SUPFAM" id="SSF75138">
    <property type="entry name" value="HprK N-terminal domain-like"/>
    <property type="match status" value="1"/>
</dbReference>
<gene>
    <name evidence="11" type="ORF">DK846_04880</name>
</gene>
<comment type="cofactor">
    <cofactor evidence="1">
        <name>Mn(2+)</name>
        <dbReference type="ChEBI" id="CHEBI:29035"/>
    </cofactor>
</comment>
<dbReference type="InterPro" id="IPR046342">
    <property type="entry name" value="CBS_dom_sf"/>
</dbReference>
<evidence type="ECO:0000256" key="3">
    <source>
        <dbReference type="ARBA" id="ARBA00022723"/>
    </source>
</evidence>
<dbReference type="Gene3D" id="3.40.1390.20">
    <property type="entry name" value="HprK N-terminal domain-like"/>
    <property type="match status" value="1"/>
</dbReference>
<dbReference type="AlphaFoldDB" id="A0A2V2NA46"/>
<dbReference type="SUPFAM" id="SSF54631">
    <property type="entry name" value="CBS-domain pair"/>
    <property type="match status" value="1"/>
</dbReference>
<evidence type="ECO:0000256" key="9">
    <source>
        <dbReference type="PROSITE-ProRule" id="PRU00703"/>
    </source>
</evidence>
<dbReference type="PANTHER" id="PTHR12112:SF22">
    <property type="entry name" value="MANGANESE-DEPENDENT INORGANIC PYROPHOSPHATASE-RELATED"/>
    <property type="match status" value="1"/>
</dbReference>
<dbReference type="Proteomes" id="UP000245657">
    <property type="component" value="Unassembled WGS sequence"/>
</dbReference>
<comment type="catalytic activity">
    <reaction evidence="8">
        <text>diphosphate + H2O = 2 phosphate + H(+)</text>
        <dbReference type="Rhea" id="RHEA:24576"/>
        <dbReference type="ChEBI" id="CHEBI:15377"/>
        <dbReference type="ChEBI" id="CHEBI:15378"/>
        <dbReference type="ChEBI" id="CHEBI:33019"/>
        <dbReference type="ChEBI" id="CHEBI:43474"/>
        <dbReference type="EC" id="3.6.1.1"/>
    </reaction>
</comment>
<keyword evidence="5" id="KW-0028">Amino-acid biosynthesis</keyword>
<dbReference type="NCBIfam" id="NF011443">
    <property type="entry name" value="PRK14869.1-5"/>
    <property type="match status" value="1"/>
</dbReference>
<evidence type="ECO:0000256" key="6">
    <source>
        <dbReference type="ARBA" id="ARBA00023211"/>
    </source>
</evidence>
<dbReference type="InterPro" id="IPR004097">
    <property type="entry name" value="DHHA2"/>
</dbReference>
<keyword evidence="3" id="KW-0479">Metal-binding</keyword>
<feature type="domain" description="CBS" evidence="10">
    <location>
        <begin position="71"/>
        <end position="129"/>
    </location>
</feature>
<evidence type="ECO:0000256" key="7">
    <source>
        <dbReference type="ARBA" id="ARBA00032535"/>
    </source>
</evidence>
<evidence type="ECO:0000313" key="12">
    <source>
        <dbReference type="Proteomes" id="UP000245657"/>
    </source>
</evidence>
<dbReference type="Pfam" id="PF01368">
    <property type="entry name" value="DHH"/>
    <property type="match status" value="1"/>
</dbReference>
<keyword evidence="12" id="KW-1185">Reference proteome</keyword>
<organism evidence="11 12">
    <name type="scientific">Methanospirillum lacunae</name>
    <dbReference type="NCBI Taxonomy" id="668570"/>
    <lineage>
        <taxon>Archaea</taxon>
        <taxon>Methanobacteriati</taxon>
        <taxon>Methanobacteriota</taxon>
        <taxon>Stenosarchaea group</taxon>
        <taxon>Methanomicrobia</taxon>
        <taxon>Methanomicrobiales</taxon>
        <taxon>Methanospirillaceae</taxon>
        <taxon>Methanospirillum</taxon>
    </lineage>
</organism>
<dbReference type="PANTHER" id="PTHR12112">
    <property type="entry name" value="BNIP - RELATED"/>
    <property type="match status" value="1"/>
</dbReference>
<proteinExistence type="predicted"/>